<feature type="compositionally biased region" description="Basic and acidic residues" evidence="1">
    <location>
        <begin position="1234"/>
        <end position="1256"/>
    </location>
</feature>
<keyword evidence="3" id="KW-1185">Reference proteome</keyword>
<evidence type="ECO:0000256" key="1">
    <source>
        <dbReference type="SAM" id="MobiDB-lite"/>
    </source>
</evidence>
<dbReference type="VEuPathDB" id="TrichDB:TVAG_480230"/>
<dbReference type="RefSeq" id="XP_001307672.1">
    <property type="nucleotide sequence ID" value="XM_001307671.1"/>
</dbReference>
<dbReference type="InParanoid" id="A2FK33"/>
<gene>
    <name evidence="2" type="ORF">TVAG_480230</name>
</gene>
<dbReference type="InterPro" id="IPR013320">
    <property type="entry name" value="ConA-like_dom_sf"/>
</dbReference>
<dbReference type="SUPFAM" id="SSF49899">
    <property type="entry name" value="Concanavalin A-like lectins/glucanases"/>
    <property type="match status" value="1"/>
</dbReference>
<dbReference type="OrthoDB" id="10691160at2759"/>
<feature type="region of interest" description="Disordered" evidence="1">
    <location>
        <begin position="1167"/>
        <end position="1372"/>
    </location>
</feature>
<reference evidence="2" key="1">
    <citation type="submission" date="2006-10" db="EMBL/GenBank/DDBJ databases">
        <authorList>
            <person name="Amadeo P."/>
            <person name="Zhao Q."/>
            <person name="Wortman J."/>
            <person name="Fraser-Liggett C."/>
            <person name="Carlton J."/>
        </authorList>
    </citation>
    <scope>NUCLEOTIDE SEQUENCE</scope>
    <source>
        <strain evidence="2">G3</strain>
    </source>
</reference>
<dbReference type="STRING" id="5722.A2FK33"/>
<sequence>MDFIRTFFQTQHHPISELLLLWANRSSFIDSTAKDLDQVSPFQFPALDKTKIFAIDMNLISGQTISDSLASLKDKTEWNPDSETIYLNFLKSQTKQSQYFIVVSLLNIICFLIHTELPANFETFDLILSTLIEIHVTDYENHIKIIFKELYARVSKENTSFWPHDSIILLIKFIGIHTASMFNEETIFSDLSYHLPDTFNNTTSKSIIDELLLLIKNIQISNERIFTSPKLVRAIETCVSKIYLPALEILTHLSKNLPENGQIDQFIALPAIVCNYSRNFKQKFDTNFEIKQYPKLKNPTDYDYYKGKSEYFVNGFTFRKTKTLIDVEPLLNLIDDQLATTLIDMIGLIEDVNKNCIKIFLDAFSTLIKNQKSHDGFLNYYICFLYCVSHLSRIISINDYTSAMFHPIIFEQTITIFNEIPDFVDTIRCHVFEVMLTVDPQKIVNIMTNKVNGELFVAECLCRIMSHVPQIDLNFFTENSILRAISSNLRSTQFLRREYPDLFIDPLMSYLCFISKLLSEKEFATICFTNTHFSRILFGLIYDEDISERVITCLTDYLIYSNEITSTYFVGSVFEKIPKNLGEFFVKMIKRSVESNPSISFIVDDWIDSMLDFTITNHSQKALLNTINVILFVVRHLGNDYKFSSLRLSKMITSINENEGNEPTEQTLSLLWSIASQTKSIIPDSMFLIKIPSILVPIFAICHKSQTKQMQFLEKIKELCMSSPSNCVSCHVGQFDLALIDFLTKGEINYRGIVFKPELITDNDIENTVLPLLFAIIQEKSSNCEISKIIDKIVKSDIRLAEFLTKYLSQSINIMKPTFNLCDKQQTIKFSGFDPQKLNDSFSVTFYLKFDQQISSLLPTINIFSLNSKTTQISLILNHASLFFSCTSNVKYSYQCSSALSPNKWVFVTFAAKRITPNKMAWGLYTNTTSSMMSESINTLSFDAETVCEFGQICELNPGLIGRFAMTYKVLSLDDIIYLMSDGESFKNDQFIFTHFDTNVNLFDNDKSFDKTLGRNGNLQKLFSRFDLLDEKIGDLAIGIVKLTFSASLESQKNFASFIYTAGSLETIDSKRLTYQLYLAFYSIGDVISDDHLMEDFLDLIVLNTNIWGRANPSTLMRICNHWSHTVLEQYSVLFQRSGMFQRLIKSFRILFINYGEEFEMNIMASSPAQNKDESILTTPNKDDTSSPLINSESPSLLSQMNNENDSPLSKNQNESDSLISDEKSEENYQNLNKETKENEDPRIDQNDSLEPKVNEVSETTSQDQMKQKENSDINDEEISSPKQNEIYSPDHNNELSTPSKGVNISPMQSSNESPQRNEELFQEISSDNESSSEENDGEEKPQKERRRTKRRQTFSSYDELPKDSSLLTPQKREKITRIGRISSTNIKIDSPIKISESYERLDEDISRARVSYSKILMNTPITAKVEAEFLLSLASFNNPALKEVLKIITVHAKEIASFDVSKPKVPDFLLPIINESNDIEIITNAVIAMAFLKPSDISLLIAAKMISTKTVATDILNNLLTKLPNIPGIAEFLSSLCLSLAPDKVKEDETELTQTDEIEIQRKVTMTEKIKNSLRIGRSRKVSDITGTSPRRFSFLSSGNTTNTNQFANLFSASYRIMTSNEDVNFLLQSKGVSWPFLPLAMLTRIADNVAGQLIEAVSFVIKKCQNPSKELNDAIITIKILEFITKKDLSRFCCNLVLLCKDIVDDFSADMALFIRILDKNITLSNYFDDSPFKETIEKVTQTIIRSMSDIKIKDSVMVYIGCSLTESRDVYDQLCYLCHDRFRQICREIANGADQMTELTDENIAQLKDKALTKIASLLVIVDGFSSKITTLYDDNLSSNDIQNKKFSWTIEFRLLHKVQVDSSIFKNLILKNLPQKVTEKCDSKKYFIGNCIPHMKKYIINHDIDLIKSKNVLLQQTIDNPTISSPCLLLEKNKMKSAAFVIVHGENLVIQIDDYYRIDIHFSNIILVLRRSDLIFEIFSRNDSFLVEFSNNEISDSFYEIFQKFTEKTKDIVCPDNFEKHVFDLIIQNSSIHSEDFRIDGLEVDEFSGKKDLKKSMLLRQKYSSSDNIQNYFPSTKQIPENIRFTPLTMKIVDEKVFYLVEKTVSSFDLFSSEINKYNFEEESTFFVFDNQIFKRNYDENHVVLFSNNNVILLVEDDTKLSILYKNCNNHFNEVISLPERIVCASYCGRTSTISIGLSSCHIMMMSSDGTDIFNVIHFDEEPLNVFSTEVFSLLCVQTSERFYAFDCNGNEVYQMSVKSTFARPFSVNSCDFVLICERGRIFSVNLIDHKIIEIARERDVIDISFNIDKMLIIIVNSSGLIHEVPFIPSLE</sequence>
<feature type="compositionally biased region" description="Polar residues" evidence="1">
    <location>
        <begin position="1295"/>
        <end position="1315"/>
    </location>
</feature>
<organism evidence="2 3">
    <name type="scientific">Trichomonas vaginalis (strain ATCC PRA-98 / G3)</name>
    <dbReference type="NCBI Taxonomy" id="412133"/>
    <lineage>
        <taxon>Eukaryota</taxon>
        <taxon>Metamonada</taxon>
        <taxon>Parabasalia</taxon>
        <taxon>Trichomonadida</taxon>
        <taxon>Trichomonadidae</taxon>
        <taxon>Trichomonas</taxon>
    </lineage>
</organism>
<proteinExistence type="predicted"/>
<accession>A2FK33</accession>
<feature type="compositionally biased region" description="Basic and acidic residues" evidence="1">
    <location>
        <begin position="1171"/>
        <end position="1185"/>
    </location>
</feature>
<feature type="compositionally biased region" description="Polar residues" evidence="1">
    <location>
        <begin position="1186"/>
        <end position="1219"/>
    </location>
</feature>
<dbReference type="KEGG" id="tva:4752483"/>
<dbReference type="Proteomes" id="UP000001542">
    <property type="component" value="Unassembled WGS sequence"/>
</dbReference>
<feature type="compositionally biased region" description="Basic residues" evidence="1">
    <location>
        <begin position="1344"/>
        <end position="1353"/>
    </location>
</feature>
<protein>
    <recommendedName>
        <fullName evidence="4">Beige/BEACH domain containing protein</fullName>
    </recommendedName>
</protein>
<evidence type="ECO:0000313" key="2">
    <source>
        <dbReference type="EMBL" id="EAX94742.1"/>
    </source>
</evidence>
<dbReference type="EMBL" id="DS113840">
    <property type="protein sequence ID" value="EAX94742.1"/>
    <property type="molecule type" value="Genomic_DNA"/>
</dbReference>
<evidence type="ECO:0008006" key="4">
    <source>
        <dbReference type="Google" id="ProtNLM"/>
    </source>
</evidence>
<name>A2FK33_TRIV3</name>
<dbReference type="VEuPathDB" id="TrichDB:TVAGG3_0218240"/>
<evidence type="ECO:0000313" key="3">
    <source>
        <dbReference type="Proteomes" id="UP000001542"/>
    </source>
</evidence>
<reference evidence="2" key="2">
    <citation type="journal article" date="2007" name="Science">
        <title>Draft genome sequence of the sexually transmitted pathogen Trichomonas vaginalis.</title>
        <authorList>
            <person name="Carlton J.M."/>
            <person name="Hirt R.P."/>
            <person name="Silva J.C."/>
            <person name="Delcher A.L."/>
            <person name="Schatz M."/>
            <person name="Zhao Q."/>
            <person name="Wortman J.R."/>
            <person name="Bidwell S.L."/>
            <person name="Alsmark U.C.M."/>
            <person name="Besteiro S."/>
            <person name="Sicheritz-Ponten T."/>
            <person name="Noel C.J."/>
            <person name="Dacks J.B."/>
            <person name="Foster P.G."/>
            <person name="Simillion C."/>
            <person name="Van de Peer Y."/>
            <person name="Miranda-Saavedra D."/>
            <person name="Barton G.J."/>
            <person name="Westrop G.D."/>
            <person name="Mueller S."/>
            <person name="Dessi D."/>
            <person name="Fiori P.L."/>
            <person name="Ren Q."/>
            <person name="Paulsen I."/>
            <person name="Zhang H."/>
            <person name="Bastida-Corcuera F.D."/>
            <person name="Simoes-Barbosa A."/>
            <person name="Brown M.T."/>
            <person name="Hayes R.D."/>
            <person name="Mukherjee M."/>
            <person name="Okumura C.Y."/>
            <person name="Schneider R."/>
            <person name="Smith A.J."/>
            <person name="Vanacova S."/>
            <person name="Villalvazo M."/>
            <person name="Haas B.J."/>
            <person name="Pertea M."/>
            <person name="Feldblyum T.V."/>
            <person name="Utterback T.R."/>
            <person name="Shu C.L."/>
            <person name="Osoegawa K."/>
            <person name="de Jong P.J."/>
            <person name="Hrdy I."/>
            <person name="Horvathova L."/>
            <person name="Zubacova Z."/>
            <person name="Dolezal P."/>
            <person name="Malik S.B."/>
            <person name="Logsdon J.M. Jr."/>
            <person name="Henze K."/>
            <person name="Gupta A."/>
            <person name="Wang C.C."/>
            <person name="Dunne R.L."/>
            <person name="Upcroft J.A."/>
            <person name="Upcroft P."/>
            <person name="White O."/>
            <person name="Salzberg S.L."/>
            <person name="Tang P."/>
            <person name="Chiu C.-H."/>
            <person name="Lee Y.-S."/>
            <person name="Embley T.M."/>
            <person name="Coombs G.H."/>
            <person name="Mottram J.C."/>
            <person name="Tachezy J."/>
            <person name="Fraser-Liggett C.M."/>
            <person name="Johnson P.J."/>
        </authorList>
    </citation>
    <scope>NUCLEOTIDE SEQUENCE [LARGE SCALE GENOMIC DNA]</scope>
    <source>
        <strain evidence="2">G3</strain>
    </source>
</reference>